<sequence length="51" mass="5676">MSSAKRDIFMEDDGIAFNSHDLSRQIAGIDQQSRAVTLFIGDVEHCLSHRG</sequence>
<name>A0A645JER4_9ZZZZ</name>
<dbReference type="AlphaFoldDB" id="A0A645JER4"/>
<organism evidence="1">
    <name type="scientific">bioreactor metagenome</name>
    <dbReference type="NCBI Taxonomy" id="1076179"/>
    <lineage>
        <taxon>unclassified sequences</taxon>
        <taxon>metagenomes</taxon>
        <taxon>ecological metagenomes</taxon>
    </lineage>
</organism>
<dbReference type="EMBL" id="VSSQ01139808">
    <property type="protein sequence ID" value="MPN62175.1"/>
    <property type="molecule type" value="Genomic_DNA"/>
</dbReference>
<reference evidence="1" key="1">
    <citation type="submission" date="2019-08" db="EMBL/GenBank/DDBJ databases">
        <authorList>
            <person name="Kucharzyk K."/>
            <person name="Murdoch R.W."/>
            <person name="Higgins S."/>
            <person name="Loffler F."/>
        </authorList>
    </citation>
    <scope>NUCLEOTIDE SEQUENCE</scope>
</reference>
<gene>
    <name evidence="1" type="ORF">SDC9_209922</name>
</gene>
<protein>
    <submittedName>
        <fullName evidence="1">Uncharacterized protein</fullName>
    </submittedName>
</protein>
<comment type="caution">
    <text evidence="1">The sequence shown here is derived from an EMBL/GenBank/DDBJ whole genome shotgun (WGS) entry which is preliminary data.</text>
</comment>
<proteinExistence type="predicted"/>
<evidence type="ECO:0000313" key="1">
    <source>
        <dbReference type="EMBL" id="MPN62175.1"/>
    </source>
</evidence>
<accession>A0A645JER4</accession>